<dbReference type="AlphaFoldDB" id="A0A843UG13"/>
<sequence>MRRDKAVTDRVDTSSSVAMRTTVVTLVERQIHGMLHPGATHKPYTYHTEEGSMEKLSKLTRKHEKLPIHLDREGLSATWWSSRLSATWWSSRCQNI</sequence>
<dbReference type="EMBL" id="NMUH01000626">
    <property type="protein sequence ID" value="MQL82351.1"/>
    <property type="molecule type" value="Genomic_DNA"/>
</dbReference>
<gene>
    <name evidence="1" type="ORF">Taro_014818</name>
</gene>
<evidence type="ECO:0000313" key="2">
    <source>
        <dbReference type="Proteomes" id="UP000652761"/>
    </source>
</evidence>
<evidence type="ECO:0000313" key="1">
    <source>
        <dbReference type="EMBL" id="MQL82351.1"/>
    </source>
</evidence>
<accession>A0A843UG13</accession>
<keyword evidence="2" id="KW-1185">Reference proteome</keyword>
<name>A0A843UG13_COLES</name>
<comment type="caution">
    <text evidence="1">The sequence shown here is derived from an EMBL/GenBank/DDBJ whole genome shotgun (WGS) entry which is preliminary data.</text>
</comment>
<reference evidence="1" key="1">
    <citation type="submission" date="2017-07" db="EMBL/GenBank/DDBJ databases">
        <title>Taro Niue Genome Assembly and Annotation.</title>
        <authorList>
            <person name="Atibalentja N."/>
            <person name="Keating K."/>
            <person name="Fields C.J."/>
        </authorList>
    </citation>
    <scope>NUCLEOTIDE SEQUENCE</scope>
    <source>
        <strain evidence="1">Niue_2</strain>
        <tissue evidence="1">Leaf</tissue>
    </source>
</reference>
<dbReference type="Proteomes" id="UP000652761">
    <property type="component" value="Unassembled WGS sequence"/>
</dbReference>
<protein>
    <submittedName>
        <fullName evidence="1">Uncharacterized protein</fullName>
    </submittedName>
</protein>
<proteinExistence type="predicted"/>
<organism evidence="1 2">
    <name type="scientific">Colocasia esculenta</name>
    <name type="common">Wild taro</name>
    <name type="synonym">Arum esculentum</name>
    <dbReference type="NCBI Taxonomy" id="4460"/>
    <lineage>
        <taxon>Eukaryota</taxon>
        <taxon>Viridiplantae</taxon>
        <taxon>Streptophyta</taxon>
        <taxon>Embryophyta</taxon>
        <taxon>Tracheophyta</taxon>
        <taxon>Spermatophyta</taxon>
        <taxon>Magnoliopsida</taxon>
        <taxon>Liliopsida</taxon>
        <taxon>Araceae</taxon>
        <taxon>Aroideae</taxon>
        <taxon>Colocasieae</taxon>
        <taxon>Colocasia</taxon>
    </lineage>
</organism>